<dbReference type="GO" id="GO:0004672">
    <property type="term" value="F:protein kinase activity"/>
    <property type="evidence" value="ECO:0007669"/>
    <property type="project" value="InterPro"/>
</dbReference>
<dbReference type="Gene3D" id="1.10.510.10">
    <property type="entry name" value="Transferase(Phosphotransferase) domain 1"/>
    <property type="match status" value="1"/>
</dbReference>
<evidence type="ECO:0000313" key="3">
    <source>
        <dbReference type="Proteomes" id="UP000188533"/>
    </source>
</evidence>
<dbReference type="Proteomes" id="UP000188533">
    <property type="component" value="Unassembled WGS sequence"/>
</dbReference>
<evidence type="ECO:0000259" key="1">
    <source>
        <dbReference type="PROSITE" id="PS50011"/>
    </source>
</evidence>
<keyword evidence="2" id="KW-0418">Kinase</keyword>
<dbReference type="EMBL" id="BDGU01000180">
    <property type="protein sequence ID" value="GAW04141.1"/>
    <property type="molecule type" value="Genomic_DNA"/>
</dbReference>
<dbReference type="InterPro" id="IPR011009">
    <property type="entry name" value="Kinase-like_dom_sf"/>
</dbReference>
<gene>
    <name evidence="2" type="ORF">LENED_005911</name>
</gene>
<feature type="domain" description="Protein kinase" evidence="1">
    <location>
        <begin position="107"/>
        <end position="424"/>
    </location>
</feature>
<dbReference type="SUPFAM" id="SSF56112">
    <property type="entry name" value="Protein kinase-like (PK-like)"/>
    <property type="match status" value="1"/>
</dbReference>
<accession>A0A1Q3EAF7</accession>
<comment type="caution">
    <text evidence="2">The sequence shown here is derived from an EMBL/GenBank/DDBJ whole genome shotgun (WGS) entry which is preliminary data.</text>
</comment>
<organism evidence="2 3">
    <name type="scientific">Lentinula edodes</name>
    <name type="common">Shiitake mushroom</name>
    <name type="synonym">Lentinus edodes</name>
    <dbReference type="NCBI Taxonomy" id="5353"/>
    <lineage>
        <taxon>Eukaryota</taxon>
        <taxon>Fungi</taxon>
        <taxon>Dikarya</taxon>
        <taxon>Basidiomycota</taxon>
        <taxon>Agaricomycotina</taxon>
        <taxon>Agaricomycetes</taxon>
        <taxon>Agaricomycetidae</taxon>
        <taxon>Agaricales</taxon>
        <taxon>Marasmiineae</taxon>
        <taxon>Omphalotaceae</taxon>
        <taxon>Lentinula</taxon>
    </lineage>
</organism>
<evidence type="ECO:0000313" key="2">
    <source>
        <dbReference type="EMBL" id="GAW04141.1"/>
    </source>
</evidence>
<dbReference type="AlphaFoldDB" id="A0A1Q3EAF7"/>
<dbReference type="InterPro" id="IPR000719">
    <property type="entry name" value="Prot_kinase_dom"/>
</dbReference>
<dbReference type="PANTHER" id="PTHR38248:SF2">
    <property type="entry name" value="FUNK1 11"/>
    <property type="match status" value="1"/>
</dbReference>
<dbReference type="PANTHER" id="PTHR38248">
    <property type="entry name" value="FUNK1 6"/>
    <property type="match status" value="1"/>
</dbReference>
<dbReference type="InterPro" id="IPR040976">
    <property type="entry name" value="Pkinase_fungal"/>
</dbReference>
<protein>
    <submittedName>
        <fullName evidence="2">Protein kinase</fullName>
    </submittedName>
</protein>
<dbReference type="Pfam" id="PF17667">
    <property type="entry name" value="Pkinase_fungal"/>
    <property type="match status" value="1"/>
</dbReference>
<name>A0A1Q3EAF7_LENED</name>
<dbReference type="PROSITE" id="PS50011">
    <property type="entry name" value="PROTEIN_KINASE_DOM"/>
    <property type="match status" value="1"/>
</dbReference>
<proteinExistence type="predicted"/>
<keyword evidence="2" id="KW-0808">Transferase</keyword>
<sequence>MTVQEYAQEDGMRSLGDHIEFSSRGVEDKSFKNDEWKKLFIVMVCQLKKLPCTTKDVGFIPTLCIDGIDHLQDPELFSYTFALDTQDLIDAIYSFVGTDGCSRRVVIQSIIHHAEDAVGLCAVVAEVECLCMEADCTWNGERKIVKINFMNTDRQSEQGLIGEARSKAESTGELWALNHLPNAIHSLSLLPNKKKAFHRRLKTYLKDKYEERVMHVTVFEKLHPLSELEDPRDFAQVFYDILQIHQWLYECARILHCDISSGNIMFRRKDGKIYGVLNDFDLSARVEEMNKSDIRTGTKPFMSLDMLDSYWKGGHLYRHDLESLFYVMLCLASRYEQPGVAAVEPRAYSLWFSGTNREIFHNKFTFLIDPFVQSLPIRSYFAGFKRWLRKIYRELRGGYRQRPACFENLSTSEEESEDDDLQFLEKDNDPNFDWNTLNRHVSYVRMRSIMSSFKGTSLQTRWVGNPDH</sequence>
<dbReference type="GO" id="GO:0005524">
    <property type="term" value="F:ATP binding"/>
    <property type="evidence" value="ECO:0007669"/>
    <property type="project" value="InterPro"/>
</dbReference>
<keyword evidence="3" id="KW-1185">Reference proteome</keyword>
<reference evidence="2 3" key="1">
    <citation type="submission" date="2016-08" db="EMBL/GenBank/DDBJ databases">
        <authorList>
            <consortium name="Lentinula edodes genome sequencing consortium"/>
            <person name="Sakamoto Y."/>
            <person name="Nakade K."/>
            <person name="Sato S."/>
            <person name="Yoshida Y."/>
            <person name="Miyazaki K."/>
            <person name="Natsume S."/>
            <person name="Konno N."/>
        </authorList>
    </citation>
    <scope>NUCLEOTIDE SEQUENCE [LARGE SCALE GENOMIC DNA]</scope>
    <source>
        <strain evidence="2 3">NBRC 111202</strain>
    </source>
</reference>
<reference evidence="2 3" key="2">
    <citation type="submission" date="2017-02" db="EMBL/GenBank/DDBJ databases">
        <title>A genome survey and senescence transcriptome analysis in Lentinula edodes.</title>
        <authorList>
            <person name="Sakamoto Y."/>
            <person name="Nakade K."/>
            <person name="Sato S."/>
            <person name="Yoshida Y."/>
            <person name="Miyazaki K."/>
            <person name="Natsume S."/>
            <person name="Konno N."/>
        </authorList>
    </citation>
    <scope>NUCLEOTIDE SEQUENCE [LARGE SCALE GENOMIC DNA]</scope>
    <source>
        <strain evidence="2 3">NBRC 111202</strain>
    </source>
</reference>